<dbReference type="EMBL" id="MIQH01000075">
    <property type="protein sequence ID" value="OJA03822.1"/>
    <property type="molecule type" value="Genomic_DNA"/>
</dbReference>
<dbReference type="Proteomes" id="UP000182798">
    <property type="component" value="Unassembled WGS sequence"/>
</dbReference>
<dbReference type="RefSeq" id="WP_158009127.1">
    <property type="nucleotide sequence ID" value="NZ_MIQH01000075.1"/>
</dbReference>
<protein>
    <submittedName>
        <fullName evidence="1">Uncharacterized protein</fullName>
    </submittedName>
</protein>
<feature type="non-terminal residue" evidence="1">
    <location>
        <position position="103"/>
    </location>
</feature>
<sequence length="103" mass="11733">QAFAIIPKVIKIERTGLTTLTITHDQPVKGRDSNANYGIYMKTNEKIYVGSNNEYSKTVVAVNPNTEGYAIAWEMEVAELVDMDNDNITTIDEMRVRSYRWSN</sequence>
<gene>
    <name evidence="1" type="ORF">BGC33_00680</name>
</gene>
<feature type="non-terminal residue" evidence="1">
    <location>
        <position position="1"/>
    </location>
</feature>
<comment type="caution">
    <text evidence="1">The sequence shown here is derived from an EMBL/GenBank/DDBJ whole genome shotgun (WGS) entry which is preliminary data.</text>
</comment>
<evidence type="ECO:0000313" key="2">
    <source>
        <dbReference type="Proteomes" id="UP000182798"/>
    </source>
</evidence>
<organism evidence="1 2">
    <name type="scientific">Bathymodiolus thermophilus thioautotrophic gill symbiont</name>
    <dbReference type="NCBI Taxonomy" id="2360"/>
    <lineage>
        <taxon>Bacteria</taxon>
        <taxon>Pseudomonadati</taxon>
        <taxon>Pseudomonadota</taxon>
        <taxon>Gammaproteobacteria</taxon>
        <taxon>sulfur-oxidizing symbionts</taxon>
    </lineage>
</organism>
<proteinExistence type="predicted"/>
<reference evidence="2" key="1">
    <citation type="submission" date="2016-09" db="EMBL/GenBank/DDBJ databases">
        <title>Genome Sequence of Bathymodiolus thermophilus sulfur-oxidizing gill endosymbiont.</title>
        <authorList>
            <person name="Ponnudurai R."/>
            <person name="Kleiner M."/>
            <person name="Sayavedra L."/>
            <person name="Thuermer A."/>
            <person name="Felbeck H."/>
            <person name="Schlueter R."/>
            <person name="Schweder T."/>
            <person name="Markert S."/>
        </authorList>
    </citation>
    <scope>NUCLEOTIDE SEQUENCE [LARGE SCALE GENOMIC DNA]</scope>
    <source>
        <strain evidence="2">BAT/CrabSpa'14</strain>
    </source>
</reference>
<name>A0A1J8P3L6_9GAMM</name>
<dbReference type="AlphaFoldDB" id="A0A1J8P3L6"/>
<evidence type="ECO:0000313" key="1">
    <source>
        <dbReference type="EMBL" id="OJA03822.1"/>
    </source>
</evidence>
<accession>A0A1J8P3L6</accession>